<dbReference type="GO" id="GO:0016034">
    <property type="term" value="F:maleylacetoacetate isomerase activity"/>
    <property type="evidence" value="ECO:0007669"/>
    <property type="project" value="TreeGrafter"/>
</dbReference>
<dbReference type="Gene3D" id="3.40.30.10">
    <property type="entry name" value="Glutaredoxin"/>
    <property type="match status" value="1"/>
</dbReference>
<dbReference type="SUPFAM" id="SSF47616">
    <property type="entry name" value="GST C-terminal domain-like"/>
    <property type="match status" value="1"/>
</dbReference>
<evidence type="ECO:0000259" key="1">
    <source>
        <dbReference type="PROSITE" id="PS50404"/>
    </source>
</evidence>
<protein>
    <submittedName>
        <fullName evidence="2">Glutathione S-transferase domain protein</fullName>
    </submittedName>
</protein>
<dbReference type="InterPro" id="IPR036282">
    <property type="entry name" value="Glutathione-S-Trfase_C_sf"/>
</dbReference>
<dbReference type="GO" id="GO:0006559">
    <property type="term" value="P:L-phenylalanine catabolic process"/>
    <property type="evidence" value="ECO:0007669"/>
    <property type="project" value="TreeGrafter"/>
</dbReference>
<feature type="domain" description="GST N-terminal" evidence="1">
    <location>
        <begin position="5"/>
        <end position="85"/>
    </location>
</feature>
<dbReference type="Proteomes" id="UP000001399">
    <property type="component" value="Chromosome"/>
</dbReference>
<dbReference type="InterPro" id="IPR036249">
    <property type="entry name" value="Thioredoxin-like_sf"/>
</dbReference>
<evidence type="ECO:0000313" key="3">
    <source>
        <dbReference type="Proteomes" id="UP000001399"/>
    </source>
</evidence>
<dbReference type="KEGG" id="rva:Rvan_2279"/>
<dbReference type="CDD" id="cd03043">
    <property type="entry name" value="GST_N_1"/>
    <property type="match status" value="1"/>
</dbReference>
<dbReference type="GO" id="GO:0004364">
    <property type="term" value="F:glutathione transferase activity"/>
    <property type="evidence" value="ECO:0007669"/>
    <property type="project" value="TreeGrafter"/>
</dbReference>
<proteinExistence type="predicted"/>
<name>E3I3U0_RHOVT</name>
<keyword evidence="3" id="KW-1185">Reference proteome</keyword>
<dbReference type="STRING" id="648757.Rvan_2279"/>
<dbReference type="HOGENOM" id="CLU_070658_0_0_5"/>
<gene>
    <name evidence="2" type="ordered locus">Rvan_2279</name>
</gene>
<dbReference type="InterPro" id="IPR004045">
    <property type="entry name" value="Glutathione_S-Trfase_N"/>
</dbReference>
<sequence length="221" mass="23968">MHNEIVLVIGNKAWSSWSLRPWLAAKVAGIPFREEHVQLRQPDSAAQIARHSPSARVPVLKRGALTVWDSLAICEYLAEISAHVKLWPDDPAARAVARSVAAEIHSSFHALRKELSMDFHARFNRVEPSDAAKADIARIVAVWRDTRKAYDAGGPFLFGAFSVADAMYAPVATRFRTYGIDLAAFGDDGTAAAYAHEVLSLPAMHDWGQGAAREGIAGGAA</sequence>
<dbReference type="RefSeq" id="WP_013419885.1">
    <property type="nucleotide sequence ID" value="NC_014664.1"/>
</dbReference>
<dbReference type="PANTHER" id="PTHR42673">
    <property type="entry name" value="MALEYLACETOACETATE ISOMERASE"/>
    <property type="match status" value="1"/>
</dbReference>
<dbReference type="eggNOG" id="COG0625">
    <property type="taxonomic scope" value="Bacteria"/>
</dbReference>
<dbReference type="InterPro" id="IPR040079">
    <property type="entry name" value="Glutathione_S-Trfase"/>
</dbReference>
<organism evidence="2 3">
    <name type="scientific">Rhodomicrobium vannielii (strain ATCC 17100 / DSM 162 / LMG 4299 / NCIMB 10020 / ATH 3.1.1)</name>
    <dbReference type="NCBI Taxonomy" id="648757"/>
    <lineage>
        <taxon>Bacteria</taxon>
        <taxon>Pseudomonadati</taxon>
        <taxon>Pseudomonadota</taxon>
        <taxon>Alphaproteobacteria</taxon>
        <taxon>Hyphomicrobiales</taxon>
        <taxon>Hyphomicrobiaceae</taxon>
        <taxon>Rhodomicrobium</taxon>
    </lineage>
</organism>
<dbReference type="GO" id="GO:0006749">
    <property type="term" value="P:glutathione metabolic process"/>
    <property type="evidence" value="ECO:0007669"/>
    <property type="project" value="TreeGrafter"/>
</dbReference>
<dbReference type="CDD" id="cd03194">
    <property type="entry name" value="GST_C_3"/>
    <property type="match status" value="1"/>
</dbReference>
<accession>E3I3U0</accession>
<evidence type="ECO:0000313" key="2">
    <source>
        <dbReference type="EMBL" id="ADP71503.1"/>
    </source>
</evidence>
<dbReference type="AlphaFoldDB" id="E3I3U0"/>
<keyword evidence="2" id="KW-0808">Transferase</keyword>
<dbReference type="Pfam" id="PF13409">
    <property type="entry name" value="GST_N_2"/>
    <property type="match status" value="1"/>
</dbReference>
<dbReference type="SFLD" id="SFLDS00019">
    <property type="entry name" value="Glutathione_Transferase_(cytos"/>
    <property type="match status" value="1"/>
</dbReference>
<reference evidence="3" key="1">
    <citation type="journal article" date="2011" name="J. Bacteriol.">
        <title>Genome sequences of eight morphologically diverse alphaproteobacteria.</title>
        <authorList>
            <consortium name="US DOE Joint Genome Institute"/>
            <person name="Brown P.J."/>
            <person name="Kysela D.T."/>
            <person name="Buechlein A."/>
            <person name="Hemmerich C."/>
            <person name="Brun Y.V."/>
        </authorList>
    </citation>
    <scope>NUCLEOTIDE SEQUENCE [LARGE SCALE GENOMIC DNA]</scope>
    <source>
        <strain evidence="3">ATCC 17100 / ATH 3.1.1 / DSM 162 / LMG 4299</strain>
    </source>
</reference>
<dbReference type="EMBL" id="CP002292">
    <property type="protein sequence ID" value="ADP71503.1"/>
    <property type="molecule type" value="Genomic_DNA"/>
</dbReference>
<dbReference type="PANTHER" id="PTHR42673:SF4">
    <property type="entry name" value="MALEYLACETOACETATE ISOMERASE"/>
    <property type="match status" value="1"/>
</dbReference>
<dbReference type="PROSITE" id="PS50404">
    <property type="entry name" value="GST_NTER"/>
    <property type="match status" value="1"/>
</dbReference>
<dbReference type="SUPFAM" id="SSF52833">
    <property type="entry name" value="Thioredoxin-like"/>
    <property type="match status" value="1"/>
</dbReference>
<dbReference type="Gene3D" id="1.20.1050.10">
    <property type="match status" value="1"/>
</dbReference>